<dbReference type="GO" id="GO:0003677">
    <property type="term" value="F:DNA binding"/>
    <property type="evidence" value="ECO:0007669"/>
    <property type="project" value="UniProtKB-KW"/>
</dbReference>
<dbReference type="Gene3D" id="3.30.1310.10">
    <property type="entry name" value="Nucleoid-associated protein YbaB-like domain"/>
    <property type="match status" value="1"/>
</dbReference>
<dbReference type="EMBL" id="WMBA01000053">
    <property type="protein sequence ID" value="MTD57746.1"/>
    <property type="molecule type" value="Genomic_DNA"/>
</dbReference>
<proteinExistence type="predicted"/>
<dbReference type="SUPFAM" id="SSF82607">
    <property type="entry name" value="YbaB-like"/>
    <property type="match status" value="1"/>
</dbReference>
<dbReference type="Pfam" id="PF02575">
    <property type="entry name" value="YbaB_DNA_bd"/>
    <property type="match status" value="1"/>
</dbReference>
<protein>
    <submittedName>
        <fullName evidence="2">YbaB/EbfC family DNA-binding protein</fullName>
    </submittedName>
</protein>
<dbReference type="InterPro" id="IPR004401">
    <property type="entry name" value="YbaB/EbfC"/>
</dbReference>
<feature type="region of interest" description="Disordered" evidence="1">
    <location>
        <begin position="129"/>
        <end position="184"/>
    </location>
</feature>
<evidence type="ECO:0000256" key="1">
    <source>
        <dbReference type="SAM" id="MobiDB-lite"/>
    </source>
</evidence>
<gene>
    <name evidence="2" type="ORF">GKO32_27760</name>
</gene>
<comment type="caution">
    <text evidence="2">The sequence shown here is derived from an EMBL/GenBank/DDBJ whole genome shotgun (WGS) entry which is preliminary data.</text>
</comment>
<evidence type="ECO:0000313" key="3">
    <source>
        <dbReference type="Proteomes" id="UP000440096"/>
    </source>
</evidence>
<organism evidence="2 3">
    <name type="scientific">Amycolatopsis pithecellobii</name>
    <dbReference type="NCBI Taxonomy" id="664692"/>
    <lineage>
        <taxon>Bacteria</taxon>
        <taxon>Bacillati</taxon>
        <taxon>Actinomycetota</taxon>
        <taxon>Actinomycetes</taxon>
        <taxon>Pseudonocardiales</taxon>
        <taxon>Pseudonocardiaceae</taxon>
        <taxon>Amycolatopsis</taxon>
    </lineage>
</organism>
<keyword evidence="2" id="KW-0238">DNA-binding</keyword>
<evidence type="ECO:0000313" key="2">
    <source>
        <dbReference type="EMBL" id="MTD57746.1"/>
    </source>
</evidence>
<accession>A0A6N7Z918</accession>
<dbReference type="RefSeq" id="WP_312868638.1">
    <property type="nucleotide sequence ID" value="NZ_WMBA01000053.1"/>
</dbReference>
<name>A0A6N7Z918_9PSEU</name>
<keyword evidence="3" id="KW-1185">Reference proteome</keyword>
<dbReference type="Proteomes" id="UP000440096">
    <property type="component" value="Unassembled WGS sequence"/>
</dbReference>
<dbReference type="AlphaFoldDB" id="A0A6N7Z918"/>
<dbReference type="InterPro" id="IPR036894">
    <property type="entry name" value="YbaB-like_sf"/>
</dbReference>
<sequence>MSAEFDQLVAQFEQFQAKLRHVDEQMSGIGQMQAEIAGLEATAMSPDRSVTVVAGPGGSIKDIRFTDAALKQSPQALSSALLATLRQAVAEAARAQAGIVEEHAGGDLHVLDQVLETQAQLFGTTPEELRASMAQSPRPAAEPEDYSQQDVLRREEPQPRPTPPSGGNDPSGDRFLSLYNEEDR</sequence>
<reference evidence="2 3" key="1">
    <citation type="submission" date="2019-11" db="EMBL/GenBank/DDBJ databases">
        <title>Draft genome of Amycolatopsis RM579.</title>
        <authorList>
            <person name="Duangmal K."/>
            <person name="Mingma R."/>
        </authorList>
    </citation>
    <scope>NUCLEOTIDE SEQUENCE [LARGE SCALE GENOMIC DNA]</scope>
    <source>
        <strain evidence="2 3">RM579</strain>
    </source>
</reference>